<evidence type="ECO:0008006" key="4">
    <source>
        <dbReference type="Google" id="ProtNLM"/>
    </source>
</evidence>
<dbReference type="ESTHER" id="9sphn-a0a031jrz0">
    <property type="family name" value="Duf_3089"/>
</dbReference>
<dbReference type="eggNOG" id="COG2267">
    <property type="taxonomic scope" value="Bacteria"/>
</dbReference>
<dbReference type="Pfam" id="PF11288">
    <property type="entry name" value="DUF3089"/>
    <property type="match status" value="1"/>
</dbReference>
<reference evidence="2 3" key="1">
    <citation type="submission" date="2014-03" db="EMBL/GenBank/DDBJ databases">
        <title>Whole genome sequence of Novosphingobium resinovorum KF1.</title>
        <authorList>
            <person name="Gan H.M."/>
            <person name="Gan H.Y."/>
            <person name="Chew T.H."/>
            <person name="Savka M.A."/>
        </authorList>
    </citation>
    <scope>NUCLEOTIDE SEQUENCE [LARGE SCALE GENOMIC DNA]</scope>
    <source>
        <strain evidence="2 3">KF1</strain>
    </source>
</reference>
<dbReference type="EMBL" id="JFYZ01000016">
    <property type="protein sequence ID" value="EZP80541.1"/>
    <property type="molecule type" value="Genomic_DNA"/>
</dbReference>
<evidence type="ECO:0000256" key="1">
    <source>
        <dbReference type="SAM" id="SignalP"/>
    </source>
</evidence>
<protein>
    <recommendedName>
        <fullName evidence="4">DUF3089 domain-containing protein</fullName>
    </recommendedName>
</protein>
<gene>
    <name evidence="2" type="ORF">BV97_03308</name>
</gene>
<name>A0A031JRZ0_9SPHN</name>
<dbReference type="InterPro" id="IPR021440">
    <property type="entry name" value="DUF3089"/>
</dbReference>
<dbReference type="Proteomes" id="UP000024329">
    <property type="component" value="Unassembled WGS sequence"/>
</dbReference>
<evidence type="ECO:0000313" key="2">
    <source>
        <dbReference type="EMBL" id="EZP80541.1"/>
    </source>
</evidence>
<accession>A0A031JRZ0</accession>
<keyword evidence="1" id="KW-0732">Signal</keyword>
<comment type="caution">
    <text evidence="2">The sequence shown here is derived from an EMBL/GenBank/DDBJ whole genome shotgun (WGS) entry which is preliminary data.</text>
</comment>
<organism evidence="2 3">
    <name type="scientific">Novosphingobium resinovorum</name>
    <dbReference type="NCBI Taxonomy" id="158500"/>
    <lineage>
        <taxon>Bacteria</taxon>
        <taxon>Pseudomonadati</taxon>
        <taxon>Pseudomonadota</taxon>
        <taxon>Alphaproteobacteria</taxon>
        <taxon>Sphingomonadales</taxon>
        <taxon>Sphingomonadaceae</taxon>
        <taxon>Novosphingobium</taxon>
    </lineage>
</organism>
<feature type="signal peptide" evidence="1">
    <location>
        <begin position="1"/>
        <end position="22"/>
    </location>
</feature>
<feature type="chain" id="PRO_5001552093" description="DUF3089 domain-containing protein" evidence="1">
    <location>
        <begin position="23"/>
        <end position="360"/>
    </location>
</feature>
<dbReference type="PATRIC" id="fig|158500.4.peg.3372"/>
<dbReference type="RefSeq" id="WP_155986307.1">
    <property type="nucleotide sequence ID" value="NZ_CP017076.1"/>
</dbReference>
<dbReference type="AlphaFoldDB" id="A0A031JRZ0"/>
<dbReference type="SUPFAM" id="SSF53474">
    <property type="entry name" value="alpha/beta-Hydrolases"/>
    <property type="match status" value="1"/>
</dbReference>
<evidence type="ECO:0000313" key="3">
    <source>
        <dbReference type="Proteomes" id="UP000024329"/>
    </source>
</evidence>
<sequence length="360" mass="38725">MKPLFRILTAITGLASAAPLMAQVPSAPDYARASSWAADGRNEGAAAAVAPGSTARQNLPVDVFYIHPTTDRSMDRYNQPVPDKATNAWTDGSVIARQGGVFNGCCRVFAPRYRQATSGAQKEGGKIREDAFALAYGDVKRAFRYYLDHYNKGHPFILVGHSQGAAHLERLLDEEIDGKPLAARMVAAYDVGITFPASKYDRPSSKLKMCDKPDSIGCVVHWSSILPSADLAKTASFAEAYNRTVLPQGADPTILCINPLTFDRSQPAALRDAAKGAVPGAPDESAIKAIVPHAVSAKCERGLLVVDPDPALGLKPLPGDSMHYHDLGLFYEDVRQNAILRARAWLAAHPRPSTPRPSAN</sequence>
<dbReference type="InterPro" id="IPR029058">
    <property type="entry name" value="AB_hydrolase_fold"/>
</dbReference>
<proteinExistence type="predicted"/>